<evidence type="ECO:0000313" key="2">
    <source>
        <dbReference type="EMBL" id="NHC34715.1"/>
    </source>
</evidence>
<sequence length="273" mass="31340">MTKDDYKTIDVLIPTCDRPAALAVTLASLCAQTYRDFRVIISDQTENQDIFETREVRAVMRVLEVHGHLVKTYKNLPRRGIAEQRQFLLNKATASYVIFLDDDVFLESYVVQNLLTAIQEEKCGFVGNAFIGLSFIHDIRPHEQNIEFWDTPVTPEVVKSETPAWERWRLHNAANLYHIQQRFDITSDRPRKYRIAWASGCAIYDRQKLLDVGGYNFWQELPPHACGEDVLVQLRLMAKYGGCGLLPSGAYHQELPTTISDRSVDAPHLLPIY</sequence>
<name>A0A9X5E3M9_9CYAN</name>
<protein>
    <submittedName>
        <fullName evidence="2">Glycosyltransferase family 2 protein</fullName>
    </submittedName>
</protein>
<reference evidence="2 3" key="1">
    <citation type="journal article" date="2015" name="Genome Announc.">
        <title>Draft Genome Sequence of the Terrestrial Cyanobacterium Scytonema millei VB511283, Isolated from Eastern India.</title>
        <authorList>
            <person name="Sen D."/>
            <person name="Chandrababunaidu M.M."/>
            <person name="Singh D."/>
            <person name="Sanghi N."/>
            <person name="Ghorai A."/>
            <person name="Mishra G.P."/>
            <person name="Madduluri M."/>
            <person name="Adhikary S.P."/>
            <person name="Tripathy S."/>
        </authorList>
    </citation>
    <scope>NUCLEOTIDE SEQUENCE [LARGE SCALE GENOMIC DNA]</scope>
    <source>
        <strain evidence="2 3">VB511283</strain>
    </source>
</reference>
<gene>
    <name evidence="2" type="ORF">QH73_0008590</name>
</gene>
<dbReference type="RefSeq" id="WP_039716748.1">
    <property type="nucleotide sequence ID" value="NZ_JTJC03000002.1"/>
</dbReference>
<dbReference type="InterPro" id="IPR050834">
    <property type="entry name" value="Glycosyltransf_2"/>
</dbReference>
<dbReference type="PANTHER" id="PTHR43685:SF2">
    <property type="entry name" value="GLYCOSYLTRANSFERASE 2-LIKE DOMAIN-CONTAINING PROTEIN"/>
    <property type="match status" value="1"/>
</dbReference>
<dbReference type="Gene3D" id="3.90.550.10">
    <property type="entry name" value="Spore Coat Polysaccharide Biosynthesis Protein SpsA, Chain A"/>
    <property type="match status" value="1"/>
</dbReference>
<dbReference type="InterPro" id="IPR001173">
    <property type="entry name" value="Glyco_trans_2-like"/>
</dbReference>
<evidence type="ECO:0000313" key="3">
    <source>
        <dbReference type="Proteomes" id="UP000031532"/>
    </source>
</evidence>
<dbReference type="InterPro" id="IPR029044">
    <property type="entry name" value="Nucleotide-diphossugar_trans"/>
</dbReference>
<evidence type="ECO:0000259" key="1">
    <source>
        <dbReference type="Pfam" id="PF00535"/>
    </source>
</evidence>
<dbReference type="Pfam" id="PF00535">
    <property type="entry name" value="Glycos_transf_2"/>
    <property type="match status" value="1"/>
</dbReference>
<dbReference type="EMBL" id="JTJC03000002">
    <property type="protein sequence ID" value="NHC34715.1"/>
    <property type="molecule type" value="Genomic_DNA"/>
</dbReference>
<dbReference type="SUPFAM" id="SSF53448">
    <property type="entry name" value="Nucleotide-diphospho-sugar transferases"/>
    <property type="match status" value="1"/>
</dbReference>
<proteinExistence type="predicted"/>
<organism evidence="2 3">
    <name type="scientific">Scytonema millei VB511283</name>
    <dbReference type="NCBI Taxonomy" id="1245923"/>
    <lineage>
        <taxon>Bacteria</taxon>
        <taxon>Bacillati</taxon>
        <taxon>Cyanobacteriota</taxon>
        <taxon>Cyanophyceae</taxon>
        <taxon>Nostocales</taxon>
        <taxon>Scytonemataceae</taxon>
        <taxon>Scytonema</taxon>
    </lineage>
</organism>
<keyword evidence="3" id="KW-1185">Reference proteome</keyword>
<dbReference type="OrthoDB" id="9787979at2"/>
<feature type="domain" description="Glycosyltransferase 2-like" evidence="1">
    <location>
        <begin position="11"/>
        <end position="145"/>
    </location>
</feature>
<comment type="caution">
    <text evidence="2">The sequence shown here is derived from an EMBL/GenBank/DDBJ whole genome shotgun (WGS) entry which is preliminary data.</text>
</comment>
<dbReference type="Proteomes" id="UP000031532">
    <property type="component" value="Unassembled WGS sequence"/>
</dbReference>
<dbReference type="PANTHER" id="PTHR43685">
    <property type="entry name" value="GLYCOSYLTRANSFERASE"/>
    <property type="match status" value="1"/>
</dbReference>
<dbReference type="AlphaFoldDB" id="A0A9X5E3M9"/>
<accession>A0A9X5E3M9</accession>
<dbReference type="CDD" id="cd00761">
    <property type="entry name" value="Glyco_tranf_GTA_type"/>
    <property type="match status" value="1"/>
</dbReference>